<dbReference type="PROSITE" id="PS51186">
    <property type="entry name" value="GNAT"/>
    <property type="match status" value="1"/>
</dbReference>
<proteinExistence type="predicted"/>
<dbReference type="PANTHER" id="PTHR43877:SF2">
    <property type="entry name" value="AMINOALKYLPHOSPHONATE N-ACETYLTRANSFERASE-RELATED"/>
    <property type="match status" value="1"/>
</dbReference>
<dbReference type="Proteomes" id="UP000254060">
    <property type="component" value="Unassembled WGS sequence"/>
</dbReference>
<feature type="domain" description="N-acetyltransferase" evidence="3">
    <location>
        <begin position="1"/>
        <end position="148"/>
    </location>
</feature>
<gene>
    <name evidence="4" type="ORF">NCTC13163_01969</name>
</gene>
<keyword evidence="2" id="KW-0012">Acyltransferase</keyword>
<dbReference type="Gene3D" id="3.40.630.30">
    <property type="match status" value="1"/>
</dbReference>
<name>A0A377FVS2_9BACL</name>
<dbReference type="GO" id="GO:0016747">
    <property type="term" value="F:acyltransferase activity, transferring groups other than amino-acyl groups"/>
    <property type="evidence" value="ECO:0007669"/>
    <property type="project" value="InterPro"/>
</dbReference>
<dbReference type="InterPro" id="IPR016181">
    <property type="entry name" value="Acyl_CoA_acyltransferase"/>
</dbReference>
<dbReference type="EMBL" id="UGGP01000001">
    <property type="protein sequence ID" value="STO08596.1"/>
    <property type="molecule type" value="Genomic_DNA"/>
</dbReference>
<dbReference type="AlphaFoldDB" id="A0A377FVS2"/>
<dbReference type="STRING" id="1397694.GCA_000702585_02462"/>
<protein>
    <submittedName>
        <fullName evidence="4">Acetyltransferase (GNAT) family</fullName>
    </submittedName>
</protein>
<dbReference type="Pfam" id="PF00583">
    <property type="entry name" value="Acetyltransf_1"/>
    <property type="match status" value="1"/>
</dbReference>
<evidence type="ECO:0000256" key="2">
    <source>
        <dbReference type="ARBA" id="ARBA00023315"/>
    </source>
</evidence>
<organism evidence="4 5">
    <name type="scientific">Exiguobacterium aurantiacum</name>
    <dbReference type="NCBI Taxonomy" id="33987"/>
    <lineage>
        <taxon>Bacteria</taxon>
        <taxon>Bacillati</taxon>
        <taxon>Bacillota</taxon>
        <taxon>Bacilli</taxon>
        <taxon>Bacillales</taxon>
        <taxon>Bacillales Family XII. Incertae Sedis</taxon>
        <taxon>Exiguobacterium</taxon>
    </lineage>
</organism>
<evidence type="ECO:0000313" key="4">
    <source>
        <dbReference type="EMBL" id="STO08596.1"/>
    </source>
</evidence>
<dbReference type="RefSeq" id="WP_029335516.1">
    <property type="nucleotide sequence ID" value="NZ_UGGP01000001.1"/>
</dbReference>
<evidence type="ECO:0000259" key="3">
    <source>
        <dbReference type="PROSITE" id="PS51186"/>
    </source>
</evidence>
<evidence type="ECO:0000313" key="5">
    <source>
        <dbReference type="Proteomes" id="UP000254060"/>
    </source>
</evidence>
<dbReference type="PANTHER" id="PTHR43877">
    <property type="entry name" value="AMINOALKYLPHOSPHONATE N-ACETYLTRANSFERASE-RELATED-RELATED"/>
    <property type="match status" value="1"/>
</dbReference>
<dbReference type="SUPFAM" id="SSF55729">
    <property type="entry name" value="Acyl-CoA N-acyltransferases (Nat)"/>
    <property type="match status" value="1"/>
</dbReference>
<dbReference type="InterPro" id="IPR000182">
    <property type="entry name" value="GNAT_dom"/>
</dbReference>
<dbReference type="InterPro" id="IPR050832">
    <property type="entry name" value="Bact_Acetyltransf"/>
</dbReference>
<keyword evidence="1 4" id="KW-0808">Transferase</keyword>
<evidence type="ECO:0000256" key="1">
    <source>
        <dbReference type="ARBA" id="ARBA00022679"/>
    </source>
</evidence>
<reference evidence="4 5" key="1">
    <citation type="submission" date="2018-06" db="EMBL/GenBank/DDBJ databases">
        <authorList>
            <consortium name="Pathogen Informatics"/>
            <person name="Doyle S."/>
        </authorList>
    </citation>
    <scope>NUCLEOTIDE SEQUENCE [LARGE SCALE GENOMIC DNA]</scope>
    <source>
        <strain evidence="4 5">NCTC13163</strain>
    </source>
</reference>
<dbReference type="OrthoDB" id="118633at2"/>
<accession>A0A377FVS2</accession>
<dbReference type="NCBIfam" id="NF043067">
    <property type="entry name" value="AAC_6p_group_E"/>
    <property type="match status" value="1"/>
</dbReference>
<sequence length="148" mass="16769">MQIKTATSRDVQTLVHLMHKLWPDASVAELSAEVRLGLRSDKMRYFLAVTDESIGFCQMSFRYDYVPGATDEPTAFIEGIYVVGPERDNDVATKLIETAAVYALSHGCSELASDTEIDNTGSQQFHERVGFREVERTVHYIKKISRYE</sequence>